<comment type="similarity">
    <text evidence="11 12">Belongs to the gmhB family.</text>
</comment>
<dbReference type="NCBIfam" id="NF006506">
    <property type="entry name" value="PRK08942.1"/>
    <property type="match status" value="1"/>
</dbReference>
<feature type="binding site" evidence="14">
    <location>
        <begin position="16"/>
        <end position="19"/>
    </location>
    <ligand>
        <name>substrate</name>
    </ligand>
</feature>
<comment type="caution">
    <text evidence="17">The sequence shown here is derived from an EMBL/GenBank/DDBJ whole genome shotgun (WGS) entry which is preliminary data.</text>
</comment>
<dbReference type="AlphaFoldDB" id="A0A9X8YY98"/>
<protein>
    <recommendedName>
        <fullName evidence="10 12">D,D-heptose 1,7-bisphosphate phosphatase</fullName>
        <ecNumber evidence="12">3.1.3.-</ecNumber>
    </recommendedName>
</protein>
<dbReference type="SUPFAM" id="SSF56784">
    <property type="entry name" value="HAD-like"/>
    <property type="match status" value="1"/>
</dbReference>
<evidence type="ECO:0000256" key="8">
    <source>
        <dbReference type="ARBA" id="ARBA00022842"/>
    </source>
</evidence>
<feature type="site" description="Contributes to substrate recognition" evidence="15">
    <location>
        <position position="106"/>
    </location>
</feature>
<evidence type="ECO:0000256" key="9">
    <source>
        <dbReference type="ARBA" id="ARBA00023277"/>
    </source>
</evidence>
<dbReference type="NCBIfam" id="TIGR00213">
    <property type="entry name" value="GmhB_yaeD"/>
    <property type="match status" value="1"/>
</dbReference>
<evidence type="ECO:0000313" key="18">
    <source>
        <dbReference type="Proteomes" id="UP000188998"/>
    </source>
</evidence>
<dbReference type="EC" id="3.1.3.-" evidence="12"/>
<proteinExistence type="inferred from homology"/>
<dbReference type="GO" id="GO:0046872">
    <property type="term" value="F:metal ion binding"/>
    <property type="evidence" value="ECO:0007669"/>
    <property type="project" value="UniProtKB-KW"/>
</dbReference>
<evidence type="ECO:0000256" key="12">
    <source>
        <dbReference type="PIRNR" id="PIRNR004682"/>
    </source>
</evidence>
<keyword evidence="7 16" id="KW-0862">Zinc</keyword>
<dbReference type="GO" id="GO:0005975">
    <property type="term" value="P:carbohydrate metabolic process"/>
    <property type="evidence" value="ECO:0007669"/>
    <property type="project" value="InterPro"/>
</dbReference>
<comment type="cofactor">
    <cofactor evidence="1 16">
        <name>Mg(2+)</name>
        <dbReference type="ChEBI" id="CHEBI:18420"/>
    </cofactor>
</comment>
<feature type="binding site" evidence="14">
    <location>
        <begin position="106"/>
        <end position="107"/>
    </location>
    <ligand>
        <name>substrate</name>
    </ligand>
</feature>
<dbReference type="NCBIfam" id="TIGR01662">
    <property type="entry name" value="HAD-SF-IIIA"/>
    <property type="match status" value="1"/>
</dbReference>
<dbReference type="FunFam" id="3.40.50.1000:FF:000037">
    <property type="entry name" value="D,D-heptose 1,7-bisphosphate phosphatase"/>
    <property type="match status" value="1"/>
</dbReference>
<feature type="binding site" evidence="16">
    <location>
        <position position="105"/>
    </location>
    <ligand>
        <name>Zn(2+)</name>
        <dbReference type="ChEBI" id="CHEBI:29105"/>
    </ligand>
</feature>
<dbReference type="EMBL" id="MLAB01000011">
    <property type="protein sequence ID" value="OOF72819.1"/>
    <property type="molecule type" value="Genomic_DNA"/>
</dbReference>
<evidence type="ECO:0000256" key="16">
    <source>
        <dbReference type="PIRSR" id="PIRSR004682-4"/>
    </source>
</evidence>
<keyword evidence="6 12" id="KW-0378">Hydrolase</keyword>
<dbReference type="NCBIfam" id="TIGR01656">
    <property type="entry name" value="Histidinol-ppas"/>
    <property type="match status" value="1"/>
</dbReference>
<feature type="active site" description="Proton donor" evidence="13">
    <location>
        <position position="10"/>
    </location>
</feature>
<dbReference type="PANTHER" id="PTHR42891:SF1">
    <property type="entry name" value="D-GLYCERO-BETA-D-MANNO-HEPTOSE-1,7-BISPHOSPHATE 7-PHOSPHATASE"/>
    <property type="match status" value="1"/>
</dbReference>
<evidence type="ECO:0000256" key="2">
    <source>
        <dbReference type="ARBA" id="ARBA00004496"/>
    </source>
</evidence>
<keyword evidence="9 12" id="KW-0119">Carbohydrate metabolism</keyword>
<evidence type="ECO:0000256" key="3">
    <source>
        <dbReference type="ARBA" id="ARBA00011245"/>
    </source>
</evidence>
<reference evidence="17 18" key="1">
    <citation type="submission" date="2016-10" db="EMBL/GenBank/DDBJ databases">
        <title>Rodentibacter gen. nov. and new species.</title>
        <authorList>
            <person name="Christensen H."/>
        </authorList>
    </citation>
    <scope>NUCLEOTIDE SEQUENCE [LARGE SCALE GENOMIC DNA]</scope>
    <source>
        <strain evidence="17 18">199137021</strain>
    </source>
</reference>
<dbReference type="InterPro" id="IPR006549">
    <property type="entry name" value="HAD-SF_hydro_IIIA"/>
</dbReference>
<keyword evidence="4 12" id="KW-0963">Cytoplasm</keyword>
<dbReference type="InterPro" id="IPR036412">
    <property type="entry name" value="HAD-like_sf"/>
</dbReference>
<feature type="binding site" evidence="16">
    <location>
        <position position="103"/>
    </location>
    <ligand>
        <name>Zn(2+)</name>
        <dbReference type="ChEBI" id="CHEBI:29105"/>
    </ligand>
</feature>
<feature type="binding site" evidence="14">
    <location>
        <begin position="50"/>
        <end position="53"/>
    </location>
    <ligand>
        <name>substrate</name>
    </ligand>
</feature>
<dbReference type="CDD" id="cd07503">
    <property type="entry name" value="HAD_HisB-N"/>
    <property type="match status" value="1"/>
</dbReference>
<comment type="cofactor">
    <cofactor evidence="16">
        <name>Zn(2+)</name>
        <dbReference type="ChEBI" id="CHEBI:29105"/>
    </cofactor>
</comment>
<comment type="subcellular location">
    <subcellularLocation>
        <location evidence="2 12">Cytoplasm</location>
    </subcellularLocation>
</comment>
<name>A0A9X8YY98_9PAST</name>
<feature type="binding site" evidence="16">
    <location>
        <position position="10"/>
    </location>
    <ligand>
        <name>Mg(2+)</name>
        <dbReference type="ChEBI" id="CHEBI:18420"/>
    </ligand>
</feature>
<evidence type="ECO:0000256" key="6">
    <source>
        <dbReference type="ARBA" id="ARBA00022801"/>
    </source>
</evidence>
<feature type="binding site" evidence="16">
    <location>
        <position position="8"/>
    </location>
    <ligand>
        <name>Mg(2+)</name>
        <dbReference type="ChEBI" id="CHEBI:18420"/>
    </ligand>
</feature>
<keyword evidence="8 16" id="KW-0460">Magnesium</keyword>
<evidence type="ECO:0000256" key="14">
    <source>
        <dbReference type="PIRSR" id="PIRSR004682-2"/>
    </source>
</evidence>
<dbReference type="GO" id="GO:0005737">
    <property type="term" value="C:cytoplasm"/>
    <property type="evidence" value="ECO:0007669"/>
    <property type="project" value="UniProtKB-SubCell"/>
</dbReference>
<keyword evidence="5 16" id="KW-0479">Metal-binding</keyword>
<feature type="site" description="Stabilizes the phosphoryl group" evidence="15">
    <location>
        <position position="50"/>
    </location>
</feature>
<keyword evidence="18" id="KW-1185">Reference proteome</keyword>
<evidence type="ECO:0000256" key="11">
    <source>
        <dbReference type="ARBA" id="ARBA00061616"/>
    </source>
</evidence>
<dbReference type="InterPro" id="IPR023214">
    <property type="entry name" value="HAD_sf"/>
</dbReference>
<feature type="binding site" evidence="14">
    <location>
        <begin position="8"/>
        <end position="10"/>
    </location>
    <ligand>
        <name>substrate</name>
    </ligand>
</feature>
<organism evidence="17 18">
    <name type="scientific">Rodentibacter caecimuris</name>
    <dbReference type="NCBI Taxonomy" id="1796644"/>
    <lineage>
        <taxon>Bacteria</taxon>
        <taxon>Pseudomonadati</taxon>
        <taxon>Pseudomonadota</taxon>
        <taxon>Gammaproteobacteria</taxon>
        <taxon>Pasteurellales</taxon>
        <taxon>Pasteurellaceae</taxon>
        <taxon>Rodentibacter</taxon>
    </lineage>
</organism>
<feature type="site" description="Stabilizes the phosphoryl group" evidence="15">
    <location>
        <position position="107"/>
    </location>
</feature>
<dbReference type="Proteomes" id="UP000188998">
    <property type="component" value="Unassembled WGS sequence"/>
</dbReference>
<comment type="subunit">
    <text evidence="3">Monomer.</text>
</comment>
<dbReference type="InterPro" id="IPR006543">
    <property type="entry name" value="Histidinol-phos"/>
</dbReference>
<dbReference type="PIRSF" id="PIRSF004682">
    <property type="entry name" value="GmhB"/>
    <property type="match status" value="1"/>
</dbReference>
<evidence type="ECO:0000256" key="5">
    <source>
        <dbReference type="ARBA" id="ARBA00022723"/>
    </source>
</evidence>
<dbReference type="InterPro" id="IPR004446">
    <property type="entry name" value="Heptose_bisP_phosphatase"/>
</dbReference>
<dbReference type="Pfam" id="PF13242">
    <property type="entry name" value="Hydrolase_like"/>
    <property type="match status" value="1"/>
</dbReference>
<evidence type="ECO:0000313" key="17">
    <source>
        <dbReference type="EMBL" id="OOF72819.1"/>
    </source>
</evidence>
<dbReference type="GO" id="GO:0016791">
    <property type="term" value="F:phosphatase activity"/>
    <property type="evidence" value="ECO:0007669"/>
    <property type="project" value="InterPro"/>
</dbReference>
<gene>
    <name evidence="17" type="ORF">BKG90_02670</name>
</gene>
<evidence type="ECO:0000256" key="7">
    <source>
        <dbReference type="ARBA" id="ARBA00022833"/>
    </source>
</evidence>
<dbReference type="RefSeq" id="WP_059365969.1">
    <property type="nucleotide sequence ID" value="NZ_BBXJ01000001.1"/>
</dbReference>
<evidence type="ECO:0000256" key="10">
    <source>
        <dbReference type="ARBA" id="ARBA00031828"/>
    </source>
</evidence>
<feature type="binding site" evidence="16">
    <location>
        <position position="132"/>
    </location>
    <ligand>
        <name>Mg(2+)</name>
        <dbReference type="ChEBI" id="CHEBI:18420"/>
    </ligand>
</feature>
<feature type="binding site" evidence="16">
    <location>
        <position position="133"/>
    </location>
    <ligand>
        <name>Mg(2+)</name>
        <dbReference type="ChEBI" id="CHEBI:18420"/>
    </ligand>
</feature>
<evidence type="ECO:0000256" key="15">
    <source>
        <dbReference type="PIRSR" id="PIRSR004682-3"/>
    </source>
</evidence>
<evidence type="ECO:0000256" key="13">
    <source>
        <dbReference type="PIRSR" id="PIRSR004682-1"/>
    </source>
</evidence>
<feature type="binding site" evidence="16">
    <location>
        <position position="91"/>
    </location>
    <ligand>
        <name>Zn(2+)</name>
        <dbReference type="ChEBI" id="CHEBI:29105"/>
    </ligand>
</feature>
<accession>A0A9X8YY98</accession>
<feature type="binding site" evidence="16">
    <location>
        <position position="89"/>
    </location>
    <ligand>
        <name>Zn(2+)</name>
        <dbReference type="ChEBI" id="CHEBI:29105"/>
    </ligand>
</feature>
<evidence type="ECO:0000256" key="4">
    <source>
        <dbReference type="ARBA" id="ARBA00022490"/>
    </source>
</evidence>
<dbReference type="Gene3D" id="3.40.50.1000">
    <property type="entry name" value="HAD superfamily/HAD-like"/>
    <property type="match status" value="1"/>
</dbReference>
<feature type="active site" description="Nucleophile" evidence="13">
    <location>
        <position position="8"/>
    </location>
</feature>
<feature type="binding site" evidence="14">
    <location>
        <position position="133"/>
    </location>
    <ligand>
        <name>substrate</name>
    </ligand>
</feature>
<sequence length="184" mass="20582">MNKAIFLDRDGTLNIDYGYVHEIDNFKFIDGAIGALRELKAMGYLLILVTNQSGIARGYFSEEQFLQLTEWFDWSLAEQGVDFDGIYYCPHHPEGKGEYKADCNCRKPKSGMLLQAIKELKIDPAKSVMVGDKVDDLKAGIGANVRMNVLVRTGKAVTEEGEQLADYVLDSVTDLPNILKRAIK</sequence>
<dbReference type="PANTHER" id="PTHR42891">
    <property type="entry name" value="D-GLYCERO-BETA-D-MANNO-HEPTOSE-1,7-BISPHOSPHATE 7-PHOSPHATASE"/>
    <property type="match status" value="1"/>
</dbReference>
<evidence type="ECO:0000256" key="1">
    <source>
        <dbReference type="ARBA" id="ARBA00001946"/>
    </source>
</evidence>